<dbReference type="EMBL" id="KI696501">
    <property type="protein sequence ID" value="ETM31731.1"/>
    <property type="molecule type" value="Genomic_DNA"/>
</dbReference>
<gene>
    <name evidence="2" type="ORF">L914_20749</name>
    <name evidence="1" type="ORF">L915_21008</name>
</gene>
<dbReference type="EMBL" id="KI689739">
    <property type="protein sequence ID" value="ETK71806.1"/>
    <property type="molecule type" value="Genomic_DNA"/>
</dbReference>
<dbReference type="AlphaFoldDB" id="W2M5S9"/>
<evidence type="ECO:0000313" key="1">
    <source>
        <dbReference type="EMBL" id="ETK71806.1"/>
    </source>
</evidence>
<organism evidence="2">
    <name type="scientific">Phytophthora nicotianae</name>
    <name type="common">Potato buckeye rot agent</name>
    <name type="synonym">Phytophthora parasitica</name>
    <dbReference type="NCBI Taxonomy" id="4792"/>
    <lineage>
        <taxon>Eukaryota</taxon>
        <taxon>Sar</taxon>
        <taxon>Stramenopiles</taxon>
        <taxon>Oomycota</taxon>
        <taxon>Peronosporomycetes</taxon>
        <taxon>Peronosporales</taxon>
        <taxon>Peronosporaceae</taxon>
        <taxon>Phytophthora</taxon>
    </lineage>
</organism>
<reference evidence="1" key="1">
    <citation type="submission" date="2013-11" db="EMBL/GenBank/DDBJ databases">
        <title>The Genome Sequence of Phytophthora parasitica CJ02B3.</title>
        <authorList>
            <consortium name="The Broad Institute Genomics Platform"/>
            <person name="Russ C."/>
            <person name="Tyler B."/>
            <person name="Panabieres F."/>
            <person name="Shan W."/>
            <person name="Tripathy S."/>
            <person name="Grunwald N."/>
            <person name="Machado M."/>
            <person name="Johnson C.S."/>
            <person name="Arredondo F."/>
            <person name="Hong C."/>
            <person name="Coffey M."/>
            <person name="Young S.K."/>
            <person name="Zeng Q."/>
            <person name="Gargeya S."/>
            <person name="Fitzgerald M."/>
            <person name="Abouelleil A."/>
            <person name="Alvarado L."/>
            <person name="Chapman S.B."/>
            <person name="Gainer-Dewar J."/>
            <person name="Goldberg J."/>
            <person name="Griggs A."/>
            <person name="Gujja S."/>
            <person name="Hansen M."/>
            <person name="Howarth C."/>
            <person name="Imamovic A."/>
            <person name="Ireland A."/>
            <person name="Larimer J."/>
            <person name="McCowan C."/>
            <person name="Murphy C."/>
            <person name="Pearson M."/>
            <person name="Poon T.W."/>
            <person name="Priest M."/>
            <person name="Roberts A."/>
            <person name="Saif S."/>
            <person name="Shea T."/>
            <person name="Sykes S."/>
            <person name="Wortman J."/>
            <person name="Nusbaum C."/>
            <person name="Birren B."/>
        </authorList>
    </citation>
    <scope>NUCLEOTIDE SEQUENCE [LARGE SCALE GENOMIC DNA]</scope>
    <source>
        <strain evidence="1">CJ02B3</strain>
    </source>
</reference>
<accession>W2M5S9</accession>
<protein>
    <submittedName>
        <fullName evidence="2">Uncharacterized protein</fullName>
    </submittedName>
</protein>
<proteinExistence type="predicted"/>
<reference evidence="2" key="2">
    <citation type="submission" date="2013-11" db="EMBL/GenBank/DDBJ databases">
        <title>The Genome Sequence of Phytophthora parasitica IAC_01/95.</title>
        <authorList>
            <consortium name="The Broad Institute Genomics Platform"/>
            <person name="Russ C."/>
            <person name="Tyler B."/>
            <person name="Panabieres F."/>
            <person name="Shan W."/>
            <person name="Tripathy S."/>
            <person name="Grunwald N."/>
            <person name="Machado M."/>
            <person name="Johnson C.S."/>
            <person name="Arredondo F."/>
            <person name="Hong C."/>
            <person name="Coffey M."/>
            <person name="Young S.K."/>
            <person name="Zeng Q."/>
            <person name="Gargeya S."/>
            <person name="Fitzgerald M."/>
            <person name="Abouelleil A."/>
            <person name="Alvarado L."/>
            <person name="Chapman S.B."/>
            <person name="Gainer-Dewar J."/>
            <person name="Goldberg J."/>
            <person name="Griggs A."/>
            <person name="Gujja S."/>
            <person name="Hansen M."/>
            <person name="Howarth C."/>
            <person name="Imamovic A."/>
            <person name="Ireland A."/>
            <person name="Larimer J."/>
            <person name="McCowan C."/>
            <person name="Murphy C."/>
            <person name="Pearson M."/>
            <person name="Poon T.W."/>
            <person name="Priest M."/>
            <person name="Roberts A."/>
            <person name="Saif S."/>
            <person name="Shea T."/>
            <person name="Sykes S."/>
            <person name="Wortman J."/>
            <person name="Nusbaum C."/>
            <person name="Birren B."/>
        </authorList>
    </citation>
    <scope>NUCLEOTIDE SEQUENCE [LARGE SCALE GENOMIC DNA]</scope>
    <source>
        <strain evidence="2">IAC_01/95</strain>
    </source>
</reference>
<name>W2M5S9_PHYNI</name>
<dbReference type="Proteomes" id="UP000053236">
    <property type="component" value="Unassembled WGS sequence"/>
</dbReference>
<dbReference type="Proteomes" id="UP000054532">
    <property type="component" value="Unassembled WGS sequence"/>
</dbReference>
<evidence type="ECO:0000313" key="2">
    <source>
        <dbReference type="EMBL" id="ETM31731.1"/>
    </source>
</evidence>
<sequence length="31" mass="3633">MVNTLRVHKDLEALSGLHIADFHRGTRWVFL</sequence>